<dbReference type="RefSeq" id="WP_149977635.1">
    <property type="nucleotide sequence ID" value="NZ_BHVO01000008.1"/>
</dbReference>
<evidence type="ECO:0000313" key="2">
    <source>
        <dbReference type="Proteomes" id="UP000323569"/>
    </source>
</evidence>
<dbReference type="EMBL" id="BHVO01000008">
    <property type="protein sequence ID" value="GCA69372.1"/>
    <property type="molecule type" value="Genomic_DNA"/>
</dbReference>
<name>A0A5A5R7Z9_MICAE</name>
<accession>A0A5A5R7Z9</accession>
<dbReference type="Gene3D" id="1.25.40.370">
    <property type="match status" value="1"/>
</dbReference>
<comment type="caution">
    <text evidence="1">The sequence shown here is derived from an EMBL/GenBank/DDBJ whole genome shotgun (WGS) entry which is preliminary data.</text>
</comment>
<proteinExistence type="predicted"/>
<dbReference type="InterPro" id="IPR052752">
    <property type="entry name" value="NACHT-WD_repeat"/>
</dbReference>
<dbReference type="SUPFAM" id="SSF82171">
    <property type="entry name" value="DPP6 N-terminal domain-like"/>
    <property type="match status" value="1"/>
</dbReference>
<evidence type="ECO:0000313" key="1">
    <source>
        <dbReference type="EMBL" id="GCA69372.1"/>
    </source>
</evidence>
<reference evidence="1 2" key="1">
    <citation type="submission" date="2018-09" db="EMBL/GenBank/DDBJ databases">
        <title>Evolutionary history of phycoerythrin pigmentation in the water bloom-forming cyanobacterium Microcystis aeruginosa.</title>
        <authorList>
            <person name="Tanabe Y."/>
            <person name="Tanabe Y."/>
            <person name="Yamaguchi H."/>
        </authorList>
    </citation>
    <scope>NUCLEOTIDE SEQUENCE [LARGE SCALE GENOMIC DNA]</scope>
    <source>
        <strain evidence="1 2">NIES-2519</strain>
    </source>
</reference>
<dbReference type="PANTHER" id="PTHR19871">
    <property type="entry name" value="BETA TRANSDUCIN-RELATED PROTEIN"/>
    <property type="match status" value="1"/>
</dbReference>
<dbReference type="Proteomes" id="UP000323569">
    <property type="component" value="Unassembled WGS sequence"/>
</dbReference>
<sequence>MNEFEDFLPEDLDTMLDLPFHLTKGEAVEDLYEILTDFMFLDYKLSRKKEVQSLIEDYRLALESQLVFSNEDRRVLELIFRAVEQSANVLQQDKYQLPGQLLGKLMKIDEPKLKPFLEQVKDWREYAWLKPIKVEMVSPQDSLVRTIAGGNIFHAMAISDDGKFAVTVRNGLVEQWNLKTGVLIKDFTIRETYRVIVSNLYNFDSFEDEEDGENKKQQIINNIIVEKEIIERTQFNLITISPDGNWVGTVSVSSRKSQPIGAGIAISVFELWNLGENSSVLCFPLARCTRAYNGYRDNDECDCLALSLNAKYLTFSRNEDFGGWFSLYVVDLEKYFLQTLDFRNINTNSKSCVPGYHEKIDPHNRTSSYLNHLSWIRINIDNEKEIDTLAIEDNNRWLIVRQGEYIKIWDLVKGRLQLIIRVNNIPSIKRFKLHSSKSLLFLITSMGVYKVNLKNYLMKDYDILDKKWVRVINFLKKTITYFSFPKIEDEDEKIDKINKFFSDVFDEFPSLHFKYSYLEKNSEDDFIKLNCSFKYYNYYNLFQRLIYLLVLLVNKKITNLRKLRTLPITKININIPSYIVPDDITPDFQWFILKGNNGGIELWHL</sequence>
<dbReference type="AlphaFoldDB" id="A0A5A5R7Z9"/>
<dbReference type="PANTHER" id="PTHR19871:SF14">
    <property type="entry name" value="DUF4062 DOMAIN-CONTAINING PROTEIN"/>
    <property type="match status" value="1"/>
</dbReference>
<gene>
    <name evidence="1" type="ORF">MiYa_00897</name>
</gene>
<organism evidence="1 2">
    <name type="scientific">Microcystis aeruginosa NIES-2519</name>
    <dbReference type="NCBI Taxonomy" id="2303981"/>
    <lineage>
        <taxon>Bacteria</taxon>
        <taxon>Bacillati</taxon>
        <taxon>Cyanobacteriota</taxon>
        <taxon>Cyanophyceae</taxon>
        <taxon>Oscillatoriophycideae</taxon>
        <taxon>Chroococcales</taxon>
        <taxon>Microcystaceae</taxon>
        <taxon>Microcystis</taxon>
    </lineage>
</organism>
<protein>
    <submittedName>
        <fullName evidence="1">Uncharacterized protein</fullName>
    </submittedName>
</protein>